<evidence type="ECO:0000256" key="1">
    <source>
        <dbReference type="ARBA" id="ARBA00022618"/>
    </source>
</evidence>
<evidence type="ECO:0000256" key="7">
    <source>
        <dbReference type="ARBA" id="ARBA00023306"/>
    </source>
</evidence>
<keyword evidence="2 8" id="KW-0732">Signal</keyword>
<dbReference type="InterPro" id="IPR036737">
    <property type="entry name" value="OmpA-like_sf"/>
</dbReference>
<evidence type="ECO:0000256" key="2">
    <source>
        <dbReference type="ARBA" id="ARBA00022729"/>
    </source>
</evidence>
<dbReference type="EMBL" id="SPMZ01000035">
    <property type="protein sequence ID" value="NMQ19964.1"/>
    <property type="molecule type" value="Genomic_DNA"/>
</dbReference>
<keyword evidence="5 8" id="KW-0998">Cell outer membrane</keyword>
<keyword evidence="7 8" id="KW-0131">Cell cycle</keyword>
<keyword evidence="1 8" id="KW-0132">Cell division</keyword>
<feature type="chain" id="PRO_5045932511" description="Peptidoglycan-associated lipoprotein" evidence="10">
    <location>
        <begin position="25"/>
        <end position="205"/>
    </location>
</feature>
<keyword evidence="6 8" id="KW-0449">Lipoprotein</keyword>
<dbReference type="PROSITE" id="PS01068">
    <property type="entry name" value="OMPA_1"/>
    <property type="match status" value="1"/>
</dbReference>
<accession>A0ABX1TPK3</accession>
<dbReference type="Pfam" id="PF00691">
    <property type="entry name" value="OmpA"/>
    <property type="match status" value="1"/>
</dbReference>
<dbReference type="CDD" id="cd07185">
    <property type="entry name" value="OmpA_C-like"/>
    <property type="match status" value="1"/>
</dbReference>
<keyword evidence="3 8" id="KW-0472">Membrane</keyword>
<feature type="signal peptide" evidence="10">
    <location>
        <begin position="1"/>
        <end position="24"/>
    </location>
</feature>
<evidence type="ECO:0000256" key="10">
    <source>
        <dbReference type="SAM" id="SignalP"/>
    </source>
</evidence>
<protein>
    <recommendedName>
        <fullName evidence="8">Peptidoglycan-associated lipoprotein</fullName>
        <shortName evidence="8">PAL</shortName>
    </recommendedName>
</protein>
<comment type="similarity">
    <text evidence="8">Belongs to the Pal lipoprotein family.</text>
</comment>
<dbReference type="Gene3D" id="3.30.1330.60">
    <property type="entry name" value="OmpA-like domain"/>
    <property type="match status" value="1"/>
</dbReference>
<dbReference type="PROSITE" id="PS51123">
    <property type="entry name" value="OMPA_2"/>
    <property type="match status" value="1"/>
</dbReference>
<dbReference type="InterPro" id="IPR006690">
    <property type="entry name" value="OMPA-like_CS"/>
</dbReference>
<evidence type="ECO:0000313" key="12">
    <source>
        <dbReference type="EMBL" id="NMQ19964.1"/>
    </source>
</evidence>
<dbReference type="InterPro" id="IPR050330">
    <property type="entry name" value="Bact_OuterMem_StrucFunc"/>
</dbReference>
<feature type="region of interest" description="Disordered" evidence="9">
    <location>
        <begin position="26"/>
        <end position="49"/>
    </location>
</feature>
<comment type="subcellular location">
    <subcellularLocation>
        <location evidence="8">Cell outer membrane</location>
        <topology evidence="8">Lipid-anchor</topology>
    </subcellularLocation>
</comment>
<dbReference type="Proteomes" id="UP000760480">
    <property type="component" value="Unassembled WGS sequence"/>
</dbReference>
<evidence type="ECO:0000313" key="13">
    <source>
        <dbReference type="Proteomes" id="UP000760480"/>
    </source>
</evidence>
<feature type="region of interest" description="Disordered" evidence="9">
    <location>
        <begin position="72"/>
        <end position="93"/>
    </location>
</feature>
<feature type="domain" description="OmpA-like" evidence="11">
    <location>
        <begin position="92"/>
        <end position="205"/>
    </location>
</feature>
<sequence>MQNLVRMLIAATALALLASCAATGENTGQDQTATGVPDATAQPGVTAQPEQEVYSYPYGQAPSLDTYDTFDTSGGSATAHAGGQSGQAVTGPSGGMATADRIVYFSYDSTNIVPESRTIIENNARSLAKNPQMITQLEGHTDERGSREYNIALGERRANAVRQTMIAMGVSPQQIRVVSFGEERPAAAGHDERSYALNRRVEIIY</sequence>
<dbReference type="SUPFAM" id="SSF103088">
    <property type="entry name" value="OmpA-like"/>
    <property type="match status" value="1"/>
</dbReference>
<evidence type="ECO:0000256" key="6">
    <source>
        <dbReference type="ARBA" id="ARBA00023288"/>
    </source>
</evidence>
<comment type="caution">
    <text evidence="12">The sequence shown here is derived from an EMBL/GenBank/DDBJ whole genome shotgun (WGS) entry which is preliminary data.</text>
</comment>
<dbReference type="RefSeq" id="WP_169249229.1">
    <property type="nucleotide sequence ID" value="NZ_SPMZ01000035.1"/>
</dbReference>
<gene>
    <name evidence="8 12" type="primary">pal</name>
    <name evidence="12" type="ORF">E4P82_12605</name>
</gene>
<evidence type="ECO:0000256" key="5">
    <source>
        <dbReference type="ARBA" id="ARBA00023237"/>
    </source>
</evidence>
<feature type="compositionally biased region" description="Low complexity" evidence="9">
    <location>
        <begin position="72"/>
        <end position="88"/>
    </location>
</feature>
<keyword evidence="13" id="KW-1185">Reference proteome</keyword>
<dbReference type="InterPro" id="IPR039001">
    <property type="entry name" value="Pal"/>
</dbReference>
<evidence type="ECO:0000259" key="11">
    <source>
        <dbReference type="PROSITE" id="PS51123"/>
    </source>
</evidence>
<dbReference type="PRINTS" id="PR01021">
    <property type="entry name" value="OMPADOMAIN"/>
</dbReference>
<evidence type="ECO:0000256" key="8">
    <source>
        <dbReference type="HAMAP-Rule" id="MF_02204"/>
    </source>
</evidence>
<dbReference type="PROSITE" id="PS51257">
    <property type="entry name" value="PROKAR_LIPOPROTEIN"/>
    <property type="match status" value="1"/>
</dbReference>
<name>A0ABX1TPK3_9GAMM</name>
<dbReference type="HAMAP" id="MF_02204">
    <property type="entry name" value="Pal"/>
    <property type="match status" value="1"/>
</dbReference>
<evidence type="ECO:0000256" key="3">
    <source>
        <dbReference type="ARBA" id="ARBA00023136"/>
    </source>
</evidence>
<organism evidence="12 13">
    <name type="scientific">Candidatus Competibacter phosphatis</name>
    <dbReference type="NCBI Taxonomy" id="221280"/>
    <lineage>
        <taxon>Bacteria</taxon>
        <taxon>Pseudomonadati</taxon>
        <taxon>Pseudomonadota</taxon>
        <taxon>Gammaproteobacteria</taxon>
        <taxon>Candidatus Competibacteraceae</taxon>
        <taxon>Candidatus Competibacter</taxon>
    </lineage>
</organism>
<evidence type="ECO:0000256" key="9">
    <source>
        <dbReference type="SAM" id="MobiDB-lite"/>
    </source>
</evidence>
<comment type="function">
    <text evidence="8">Part of the Tol-Pal system, which plays a role in outer membrane invagination during cell division and is important for maintaining outer membrane integrity.</text>
</comment>
<proteinExistence type="inferred from homology"/>
<reference evidence="12 13" key="1">
    <citation type="submission" date="2019-03" db="EMBL/GenBank/DDBJ databases">
        <title>Metabolic reconstructions from genomes of highly enriched 'Candidatus Accumulibacter' and 'Candidatus Competibacter' bioreactor populations.</title>
        <authorList>
            <person name="Annavajhala M.K."/>
            <person name="Welles L."/>
            <person name="Abbas B."/>
            <person name="Sorokin D."/>
            <person name="Park H."/>
            <person name="Van Loosdrecht M."/>
            <person name="Chandran K."/>
        </authorList>
    </citation>
    <scope>NUCLEOTIDE SEQUENCE [LARGE SCALE GENOMIC DNA]</scope>
    <source>
        <strain evidence="12 13">SBR_G</strain>
    </source>
</reference>
<comment type="subunit">
    <text evidence="8">The Tol-Pal system is composed of five core proteins: the inner membrane proteins TolA, TolQ and TolR, the periplasmic protein TolB and the outer membrane protein Pal. They form a network linking the inner and outer membranes and the peptidoglycan layer.</text>
</comment>
<dbReference type="InterPro" id="IPR014169">
    <property type="entry name" value="Pal_lipo_C"/>
</dbReference>
<dbReference type="NCBIfam" id="TIGR02802">
    <property type="entry name" value="Pal_lipo"/>
    <property type="match status" value="1"/>
</dbReference>
<evidence type="ECO:0000256" key="4">
    <source>
        <dbReference type="ARBA" id="ARBA00023139"/>
    </source>
</evidence>
<dbReference type="InterPro" id="IPR006665">
    <property type="entry name" value="OmpA-like"/>
</dbReference>
<dbReference type="InterPro" id="IPR006664">
    <property type="entry name" value="OMP_bac"/>
</dbReference>
<dbReference type="PANTHER" id="PTHR30329">
    <property type="entry name" value="STATOR ELEMENT OF FLAGELLAR MOTOR COMPLEX"/>
    <property type="match status" value="1"/>
</dbReference>
<dbReference type="PANTHER" id="PTHR30329:SF21">
    <property type="entry name" value="LIPOPROTEIN YIAD-RELATED"/>
    <property type="match status" value="1"/>
</dbReference>
<keyword evidence="4 8" id="KW-0564">Palmitate</keyword>